<evidence type="ECO:0000313" key="2">
    <source>
        <dbReference type="EMBL" id="SDY04137.1"/>
    </source>
</evidence>
<dbReference type="EMBL" id="FNOV01000005">
    <property type="protein sequence ID" value="SDY04137.1"/>
    <property type="molecule type" value="Genomic_DNA"/>
</dbReference>
<proteinExistence type="predicted"/>
<dbReference type="InterPro" id="IPR005624">
    <property type="entry name" value="PduO/GlcC-like"/>
</dbReference>
<dbReference type="InterPro" id="IPR038084">
    <property type="entry name" value="PduO/GlcC-like_sf"/>
</dbReference>
<dbReference type="Pfam" id="PF03928">
    <property type="entry name" value="HbpS-like"/>
    <property type="match status" value="1"/>
</dbReference>
<dbReference type="SUPFAM" id="SSF143744">
    <property type="entry name" value="GlcG-like"/>
    <property type="match status" value="1"/>
</dbReference>
<dbReference type="STRING" id="651662.SAMN04488069_10583"/>
<gene>
    <name evidence="2" type="ORF">SAMN04488069_10583</name>
</gene>
<organism evidence="2 3">
    <name type="scientific">Hymenobacter psychrophilus</name>
    <dbReference type="NCBI Taxonomy" id="651662"/>
    <lineage>
        <taxon>Bacteria</taxon>
        <taxon>Pseudomonadati</taxon>
        <taxon>Bacteroidota</taxon>
        <taxon>Cytophagia</taxon>
        <taxon>Cytophagales</taxon>
        <taxon>Hymenobacteraceae</taxon>
        <taxon>Hymenobacter</taxon>
    </lineage>
</organism>
<reference evidence="3" key="1">
    <citation type="submission" date="2016-10" db="EMBL/GenBank/DDBJ databases">
        <authorList>
            <person name="Varghese N."/>
            <person name="Submissions S."/>
        </authorList>
    </citation>
    <scope>NUCLEOTIDE SEQUENCE [LARGE SCALE GENOMIC DNA]</scope>
    <source>
        <strain evidence="3">CGMCC 1.8975</strain>
    </source>
</reference>
<evidence type="ECO:0000256" key="1">
    <source>
        <dbReference type="SAM" id="SignalP"/>
    </source>
</evidence>
<accession>A0A1H3GM13</accession>
<dbReference type="PANTHER" id="PTHR34309">
    <property type="entry name" value="SLR1406 PROTEIN"/>
    <property type="match status" value="1"/>
</dbReference>
<feature type="chain" id="PRO_5011456347" evidence="1">
    <location>
        <begin position="24"/>
        <end position="177"/>
    </location>
</feature>
<dbReference type="OrthoDB" id="6464887at2"/>
<dbReference type="RefSeq" id="WP_092739091.1">
    <property type="nucleotide sequence ID" value="NZ_FNOV01000005.1"/>
</dbReference>
<dbReference type="InterPro" id="IPR052517">
    <property type="entry name" value="GlcG_carb_metab_protein"/>
</dbReference>
<keyword evidence="3" id="KW-1185">Reference proteome</keyword>
<sequence>MHKLKQLSGLSLALLLLPVLASAQTARVANPAASTYVTPAFRLTQAAAMELAVRARAKAATLNQQVSVAVVDASGQTILLSQGDGVGPHNTEASRRKAFTALSTKTPTLLLGRKARANPDTQNLANLPELLLLGGGVPLRYQGQVIGAVGISGGGGAENDDLIGHAASLPEAGITTP</sequence>
<keyword evidence="1" id="KW-0732">Signal</keyword>
<dbReference type="Proteomes" id="UP000199249">
    <property type="component" value="Unassembled WGS sequence"/>
</dbReference>
<dbReference type="PANTHER" id="PTHR34309:SF1">
    <property type="entry name" value="PROTEIN GLCG"/>
    <property type="match status" value="1"/>
</dbReference>
<evidence type="ECO:0000313" key="3">
    <source>
        <dbReference type="Proteomes" id="UP000199249"/>
    </source>
</evidence>
<protein>
    <submittedName>
        <fullName evidence="2">Uncharacterized conserved protein GlcG, DUF336 family</fullName>
    </submittedName>
</protein>
<dbReference type="AlphaFoldDB" id="A0A1H3GM13"/>
<feature type="signal peptide" evidence="1">
    <location>
        <begin position="1"/>
        <end position="23"/>
    </location>
</feature>
<name>A0A1H3GM13_9BACT</name>
<dbReference type="Gene3D" id="3.30.450.150">
    <property type="entry name" value="Haem-degrading domain"/>
    <property type="match status" value="1"/>
</dbReference>